<keyword evidence="1" id="KW-0805">Transcription regulation</keyword>
<evidence type="ECO:0000256" key="4">
    <source>
        <dbReference type="PROSITE-ProRule" id="PRU00335"/>
    </source>
</evidence>
<evidence type="ECO:0000256" key="2">
    <source>
        <dbReference type="ARBA" id="ARBA00023125"/>
    </source>
</evidence>
<evidence type="ECO:0000256" key="3">
    <source>
        <dbReference type="ARBA" id="ARBA00023163"/>
    </source>
</evidence>
<evidence type="ECO:0000259" key="5">
    <source>
        <dbReference type="PROSITE" id="PS50977"/>
    </source>
</evidence>
<dbReference type="PROSITE" id="PS50977">
    <property type="entry name" value="HTH_TETR_2"/>
    <property type="match status" value="1"/>
</dbReference>
<sequence>MQVSNRMARPSKRNEIAMQSLPLFLENGFKGTSIDMVVAACRVSKPTVYRHFPDKNALLVAALEYWRDVQPSVDWSTLTASALWLKLEALLLTPEAVRLLALCIGEGQRFPDAQRVLFKHVERAWRAPLEQWAKRHGFDVESFAREFDQRLLRQLMTPAAEE</sequence>
<dbReference type="eggNOG" id="COG1309">
    <property type="taxonomic scope" value="Bacteria"/>
</dbReference>
<feature type="DNA-binding region" description="H-T-H motif" evidence="4">
    <location>
        <begin position="33"/>
        <end position="52"/>
    </location>
</feature>
<accession>C5BMQ5</accession>
<dbReference type="Proteomes" id="UP000009080">
    <property type="component" value="Chromosome"/>
</dbReference>
<proteinExistence type="predicted"/>
<dbReference type="InterPro" id="IPR001647">
    <property type="entry name" value="HTH_TetR"/>
</dbReference>
<organism evidence="6 7">
    <name type="scientific">Teredinibacter turnerae (strain ATCC 39867 / T7901)</name>
    <dbReference type="NCBI Taxonomy" id="377629"/>
    <lineage>
        <taxon>Bacteria</taxon>
        <taxon>Pseudomonadati</taxon>
        <taxon>Pseudomonadota</taxon>
        <taxon>Gammaproteobacteria</taxon>
        <taxon>Cellvibrionales</taxon>
        <taxon>Cellvibrionaceae</taxon>
        <taxon>Teredinibacter</taxon>
    </lineage>
</organism>
<evidence type="ECO:0000313" key="6">
    <source>
        <dbReference type="EMBL" id="ACR13731.1"/>
    </source>
</evidence>
<keyword evidence="3" id="KW-0804">Transcription</keyword>
<dbReference type="PANTHER" id="PTHR30055:SF234">
    <property type="entry name" value="HTH-TYPE TRANSCRIPTIONAL REGULATOR BETI"/>
    <property type="match status" value="1"/>
</dbReference>
<dbReference type="SUPFAM" id="SSF46689">
    <property type="entry name" value="Homeodomain-like"/>
    <property type="match status" value="1"/>
</dbReference>
<dbReference type="GO" id="GO:0003700">
    <property type="term" value="F:DNA-binding transcription factor activity"/>
    <property type="evidence" value="ECO:0007669"/>
    <property type="project" value="TreeGrafter"/>
</dbReference>
<dbReference type="PRINTS" id="PR00455">
    <property type="entry name" value="HTHTETR"/>
</dbReference>
<dbReference type="AlphaFoldDB" id="C5BMQ5"/>
<dbReference type="InterPro" id="IPR009057">
    <property type="entry name" value="Homeodomain-like_sf"/>
</dbReference>
<dbReference type="InterPro" id="IPR023772">
    <property type="entry name" value="DNA-bd_HTH_TetR-type_CS"/>
</dbReference>
<dbReference type="HOGENOM" id="CLU_1634566_0_0_6"/>
<name>C5BMQ5_TERTT</name>
<gene>
    <name evidence="6" type="ordered locus">TERTU_2816</name>
</gene>
<dbReference type="GO" id="GO:0000976">
    <property type="term" value="F:transcription cis-regulatory region binding"/>
    <property type="evidence" value="ECO:0007669"/>
    <property type="project" value="TreeGrafter"/>
</dbReference>
<dbReference type="KEGG" id="ttu:TERTU_2816"/>
<keyword evidence="2 4" id="KW-0238">DNA-binding</keyword>
<evidence type="ECO:0000313" key="7">
    <source>
        <dbReference type="Proteomes" id="UP000009080"/>
    </source>
</evidence>
<protein>
    <submittedName>
        <fullName evidence="6">Transcriptional regulator</fullName>
    </submittedName>
</protein>
<reference evidence="6 7" key="1">
    <citation type="journal article" date="2009" name="PLoS ONE">
        <title>The complete genome of Teredinibacter turnerae T7901: an intracellular endosymbiont of marine wood-boring bivalves (shipworms).</title>
        <authorList>
            <person name="Yang J.C."/>
            <person name="Madupu R."/>
            <person name="Durkin A.S."/>
            <person name="Ekborg N.A."/>
            <person name="Pedamallu C.S."/>
            <person name="Hostetler J.B."/>
            <person name="Radune D."/>
            <person name="Toms B.S."/>
            <person name="Henrissat B."/>
            <person name="Coutinho P.M."/>
            <person name="Schwarz S."/>
            <person name="Field L."/>
            <person name="Trindade-Silva A.E."/>
            <person name="Soares C.A.G."/>
            <person name="Elshahawi S."/>
            <person name="Hanora A."/>
            <person name="Schmidt E.W."/>
            <person name="Haygood M.G."/>
            <person name="Posfai J."/>
            <person name="Benner J."/>
            <person name="Madinger C."/>
            <person name="Nove J."/>
            <person name="Anton B."/>
            <person name="Chaudhary K."/>
            <person name="Foster J."/>
            <person name="Holman A."/>
            <person name="Kumar S."/>
            <person name="Lessard P.A."/>
            <person name="Luyten Y.A."/>
            <person name="Slatko B."/>
            <person name="Wood N."/>
            <person name="Wu B."/>
            <person name="Teplitski M."/>
            <person name="Mougous J.D."/>
            <person name="Ward N."/>
            <person name="Eisen J.A."/>
            <person name="Badger J.H."/>
            <person name="Distel D.L."/>
        </authorList>
    </citation>
    <scope>NUCLEOTIDE SEQUENCE [LARGE SCALE GENOMIC DNA]</scope>
    <source>
        <strain evidence="7">ATCC 39867 / T7901</strain>
    </source>
</reference>
<evidence type="ECO:0000256" key="1">
    <source>
        <dbReference type="ARBA" id="ARBA00023015"/>
    </source>
</evidence>
<dbReference type="PANTHER" id="PTHR30055">
    <property type="entry name" value="HTH-TYPE TRANSCRIPTIONAL REGULATOR RUTR"/>
    <property type="match status" value="1"/>
</dbReference>
<dbReference type="EMBL" id="CP001614">
    <property type="protein sequence ID" value="ACR13731.1"/>
    <property type="molecule type" value="Genomic_DNA"/>
</dbReference>
<feature type="domain" description="HTH tetR-type" evidence="5">
    <location>
        <begin position="10"/>
        <end position="70"/>
    </location>
</feature>
<dbReference type="Gene3D" id="1.10.357.10">
    <property type="entry name" value="Tetracycline Repressor, domain 2"/>
    <property type="match status" value="1"/>
</dbReference>
<keyword evidence="7" id="KW-1185">Reference proteome</keyword>
<dbReference type="PROSITE" id="PS01081">
    <property type="entry name" value="HTH_TETR_1"/>
    <property type="match status" value="1"/>
</dbReference>
<dbReference type="InterPro" id="IPR050109">
    <property type="entry name" value="HTH-type_TetR-like_transc_reg"/>
</dbReference>
<dbReference type="STRING" id="377629.TERTU_2816"/>
<dbReference type="Pfam" id="PF00440">
    <property type="entry name" value="TetR_N"/>
    <property type="match status" value="1"/>
</dbReference>